<name>A0A498SEX9_ACAVI</name>
<evidence type="ECO:0000313" key="1">
    <source>
        <dbReference type="EMBL" id="VBB29604.1"/>
    </source>
</evidence>
<keyword evidence="2" id="KW-1185">Reference proteome</keyword>
<dbReference type="AlphaFoldDB" id="A0A498SEX9"/>
<dbReference type="Proteomes" id="UP000276991">
    <property type="component" value="Unassembled WGS sequence"/>
</dbReference>
<dbReference type="EMBL" id="UPTC01000652">
    <property type="protein sequence ID" value="VBB29604.1"/>
    <property type="molecule type" value="Genomic_DNA"/>
</dbReference>
<reference evidence="1 2" key="1">
    <citation type="submission" date="2018-08" db="EMBL/GenBank/DDBJ databases">
        <authorList>
            <person name="Laetsch R D."/>
            <person name="Stevens L."/>
            <person name="Kumar S."/>
            <person name="Blaxter L. M."/>
        </authorList>
    </citation>
    <scope>NUCLEOTIDE SEQUENCE [LARGE SCALE GENOMIC DNA]</scope>
</reference>
<proteinExistence type="predicted"/>
<accession>A0A498SEX9</accession>
<protein>
    <submittedName>
        <fullName evidence="1">Uncharacterized protein</fullName>
    </submittedName>
</protein>
<organism evidence="1 2">
    <name type="scientific">Acanthocheilonema viteae</name>
    <name type="common">Filarial nematode worm</name>
    <name type="synonym">Dipetalonema viteae</name>
    <dbReference type="NCBI Taxonomy" id="6277"/>
    <lineage>
        <taxon>Eukaryota</taxon>
        <taxon>Metazoa</taxon>
        <taxon>Ecdysozoa</taxon>
        <taxon>Nematoda</taxon>
        <taxon>Chromadorea</taxon>
        <taxon>Rhabditida</taxon>
        <taxon>Spirurina</taxon>
        <taxon>Spiruromorpha</taxon>
        <taxon>Filarioidea</taxon>
        <taxon>Onchocercidae</taxon>
        <taxon>Acanthocheilonema</taxon>
    </lineage>
</organism>
<gene>
    <name evidence="1" type="ORF">NAV_LOCUS4404</name>
</gene>
<sequence>MERILRQLEAMDENIEDSSIETTMDLRKDLSITKQKRKIGLKNRWDNEYPNYSTLKQQIDCLKRMLALTVFGQEMQQAIVTEGNVYVSTAKANIIRLCAIRDMIAHSKLKNLWRKSNTWDEAISKEDKETQRFVIHHFGKNATLRLT</sequence>
<evidence type="ECO:0000313" key="2">
    <source>
        <dbReference type="Proteomes" id="UP000276991"/>
    </source>
</evidence>